<dbReference type="EMBL" id="HE804045">
    <property type="protein sequence ID" value="CCH32029.1"/>
    <property type="molecule type" value="Genomic_DNA"/>
</dbReference>
<dbReference type="Proteomes" id="UP000006281">
    <property type="component" value="Chromosome"/>
</dbReference>
<accession>K0K596</accession>
<protein>
    <submittedName>
        <fullName evidence="1">Uncharacterized protein</fullName>
    </submittedName>
</protein>
<gene>
    <name evidence="1" type="ordered locus">BN6_47540</name>
</gene>
<dbReference type="RefSeq" id="WP_015102141.1">
    <property type="nucleotide sequence ID" value="NC_019673.1"/>
</dbReference>
<dbReference type="STRING" id="1179773.BN6_47540"/>
<dbReference type="AlphaFoldDB" id="K0K596"/>
<dbReference type="KEGG" id="sesp:BN6_47540"/>
<dbReference type="HOGENOM" id="CLU_1957975_0_0_11"/>
<organism evidence="1 2">
    <name type="scientific">Saccharothrix espanaensis (strain ATCC 51144 / DSM 44229 / JCM 9112 / NBRC 15066 / NRRL 15764)</name>
    <dbReference type="NCBI Taxonomy" id="1179773"/>
    <lineage>
        <taxon>Bacteria</taxon>
        <taxon>Bacillati</taxon>
        <taxon>Actinomycetota</taxon>
        <taxon>Actinomycetes</taxon>
        <taxon>Pseudonocardiales</taxon>
        <taxon>Pseudonocardiaceae</taxon>
        <taxon>Saccharothrix</taxon>
    </lineage>
</organism>
<evidence type="ECO:0000313" key="1">
    <source>
        <dbReference type="EMBL" id="CCH32029.1"/>
    </source>
</evidence>
<dbReference type="PATRIC" id="fig|1179773.3.peg.4762"/>
<reference evidence="1 2" key="1">
    <citation type="journal article" date="2012" name="BMC Genomics">
        <title>Complete genome sequence of Saccharothrix espanaensis DSM 44229T and comparison to the other completely sequenced Pseudonocardiaceae.</title>
        <authorList>
            <person name="Strobel T."/>
            <person name="Al-Dilaimi A."/>
            <person name="Blom J."/>
            <person name="Gessner A."/>
            <person name="Kalinowski J."/>
            <person name="Luzhetska M."/>
            <person name="Puhler A."/>
            <person name="Szczepanowski R."/>
            <person name="Bechthold A."/>
            <person name="Ruckert C."/>
        </authorList>
    </citation>
    <scope>NUCLEOTIDE SEQUENCE [LARGE SCALE GENOMIC DNA]</scope>
    <source>
        <strain evidence="2">ATCC 51144 / DSM 44229 / JCM 9112 / NBRC 15066 / NRRL 15764</strain>
    </source>
</reference>
<keyword evidence="2" id="KW-1185">Reference proteome</keyword>
<sequence length="128" mass="13931">MRVDTEHLGGAHVDRPDDLAPGEFLTGGEAWVRYRRGLVDGRDFGVAGVDHARGPAEISGNVVRDLAALGKRETLNWDEWGRMTAAYEGTTGPDYDLLVDEVAEACARDEPAALLRLSARDELACPIR</sequence>
<evidence type="ECO:0000313" key="2">
    <source>
        <dbReference type="Proteomes" id="UP000006281"/>
    </source>
</evidence>
<dbReference type="eggNOG" id="COG1305">
    <property type="taxonomic scope" value="Bacteria"/>
</dbReference>
<name>K0K596_SACES</name>
<proteinExistence type="predicted"/>